<dbReference type="SMART" id="SM00382">
    <property type="entry name" value="AAA"/>
    <property type="match status" value="1"/>
</dbReference>
<dbReference type="GO" id="GO:0022857">
    <property type="term" value="F:transmembrane transporter activity"/>
    <property type="evidence" value="ECO:0007669"/>
    <property type="project" value="InterPro"/>
</dbReference>
<organism evidence="8">
    <name type="scientific">marine metagenome</name>
    <dbReference type="NCBI Taxonomy" id="408172"/>
    <lineage>
        <taxon>unclassified sequences</taxon>
        <taxon>metagenomes</taxon>
        <taxon>ecological metagenomes</taxon>
    </lineage>
</organism>
<dbReference type="Pfam" id="PF00005">
    <property type="entry name" value="ABC_tran"/>
    <property type="match status" value="1"/>
</dbReference>
<keyword evidence="5" id="KW-1278">Translocase</keyword>
<gene>
    <name evidence="8" type="ORF">METZ01_LOCUS68149</name>
</gene>
<protein>
    <recommendedName>
        <fullName evidence="7">ABC transporter domain-containing protein</fullName>
    </recommendedName>
</protein>
<evidence type="ECO:0000259" key="7">
    <source>
        <dbReference type="PROSITE" id="PS50893"/>
    </source>
</evidence>
<dbReference type="PROSITE" id="PS50893">
    <property type="entry name" value="ABC_TRANSPORTER_2"/>
    <property type="match status" value="1"/>
</dbReference>
<dbReference type="GO" id="GO:0005524">
    <property type="term" value="F:ATP binding"/>
    <property type="evidence" value="ECO:0007669"/>
    <property type="project" value="UniProtKB-KW"/>
</dbReference>
<evidence type="ECO:0000256" key="6">
    <source>
        <dbReference type="ARBA" id="ARBA00023136"/>
    </source>
</evidence>
<dbReference type="SUPFAM" id="SSF52540">
    <property type="entry name" value="P-loop containing nucleoside triphosphate hydrolases"/>
    <property type="match status" value="1"/>
</dbReference>
<keyword evidence="4" id="KW-0067">ATP-binding</keyword>
<dbReference type="PANTHER" id="PTHR43499">
    <property type="entry name" value="ABC TRANSPORTER I FAMILY MEMBER 1"/>
    <property type="match status" value="1"/>
</dbReference>
<dbReference type="GO" id="GO:0017004">
    <property type="term" value="P:cytochrome complex assembly"/>
    <property type="evidence" value="ECO:0007669"/>
    <property type="project" value="UniProtKB-KW"/>
</dbReference>
<sequence>MKQEGRRSVTHHNLQSNFLELYRSDNLIFSNISFELSEGQHLLISGANGTGKTSLLRVICGLTIPTDGTVMWDELATNNVDCTYHHHLAYLGHKNALISELTAKENLEYSLDRHRSVMSTNRILEAFDLNKYLDQYAEKLSNGQMRKVALTRILLSDKTLWILDEPLANIDPPGKQFLLTEMQAHLERGGMLITTSNVNNETLKSNLEINLDNP</sequence>
<keyword evidence="2" id="KW-0547">Nucleotide-binding</keyword>
<dbReference type="AlphaFoldDB" id="A0A381TGP9"/>
<dbReference type="InterPro" id="IPR005895">
    <property type="entry name" value="ABC_transptr_haem_export_CcmA"/>
</dbReference>
<dbReference type="InterPro" id="IPR003593">
    <property type="entry name" value="AAA+_ATPase"/>
</dbReference>
<dbReference type="Gene3D" id="3.40.50.300">
    <property type="entry name" value="P-loop containing nucleotide triphosphate hydrolases"/>
    <property type="match status" value="1"/>
</dbReference>
<keyword evidence="1" id="KW-0813">Transport</keyword>
<dbReference type="GO" id="GO:0016887">
    <property type="term" value="F:ATP hydrolysis activity"/>
    <property type="evidence" value="ECO:0007669"/>
    <property type="project" value="InterPro"/>
</dbReference>
<keyword evidence="3" id="KW-0201">Cytochrome c-type biogenesis</keyword>
<dbReference type="EMBL" id="UINC01004569">
    <property type="protein sequence ID" value="SVA15295.1"/>
    <property type="molecule type" value="Genomic_DNA"/>
</dbReference>
<evidence type="ECO:0000256" key="1">
    <source>
        <dbReference type="ARBA" id="ARBA00022448"/>
    </source>
</evidence>
<dbReference type="PANTHER" id="PTHR43499:SF1">
    <property type="entry name" value="ABC TRANSPORTER I FAMILY MEMBER 1"/>
    <property type="match status" value="1"/>
</dbReference>
<name>A0A381TGP9_9ZZZZ</name>
<dbReference type="InterPro" id="IPR027417">
    <property type="entry name" value="P-loop_NTPase"/>
</dbReference>
<evidence type="ECO:0000256" key="5">
    <source>
        <dbReference type="ARBA" id="ARBA00022967"/>
    </source>
</evidence>
<accession>A0A381TGP9</accession>
<evidence type="ECO:0000256" key="4">
    <source>
        <dbReference type="ARBA" id="ARBA00022840"/>
    </source>
</evidence>
<feature type="domain" description="ABC transporter" evidence="7">
    <location>
        <begin position="14"/>
        <end position="211"/>
    </location>
</feature>
<dbReference type="InterPro" id="IPR003439">
    <property type="entry name" value="ABC_transporter-like_ATP-bd"/>
</dbReference>
<evidence type="ECO:0000256" key="2">
    <source>
        <dbReference type="ARBA" id="ARBA00022741"/>
    </source>
</evidence>
<keyword evidence="6" id="KW-0472">Membrane</keyword>
<reference evidence="8" key="1">
    <citation type="submission" date="2018-05" db="EMBL/GenBank/DDBJ databases">
        <authorList>
            <person name="Lanie J.A."/>
            <person name="Ng W.-L."/>
            <person name="Kazmierczak K.M."/>
            <person name="Andrzejewski T.M."/>
            <person name="Davidsen T.M."/>
            <person name="Wayne K.J."/>
            <person name="Tettelin H."/>
            <person name="Glass J.I."/>
            <person name="Rusch D."/>
            <person name="Podicherti R."/>
            <person name="Tsui H.-C.T."/>
            <person name="Winkler M.E."/>
        </authorList>
    </citation>
    <scope>NUCLEOTIDE SEQUENCE</scope>
</reference>
<proteinExistence type="predicted"/>
<dbReference type="NCBIfam" id="TIGR01189">
    <property type="entry name" value="ccmA"/>
    <property type="match status" value="1"/>
</dbReference>
<evidence type="ECO:0000313" key="8">
    <source>
        <dbReference type="EMBL" id="SVA15295.1"/>
    </source>
</evidence>
<evidence type="ECO:0000256" key="3">
    <source>
        <dbReference type="ARBA" id="ARBA00022748"/>
    </source>
</evidence>